<name>A0A9X1U4A7_9FLAO</name>
<dbReference type="Pfam" id="PF12728">
    <property type="entry name" value="HTH_17"/>
    <property type="match status" value="1"/>
</dbReference>
<dbReference type="RefSeq" id="WP_237603875.1">
    <property type="nucleotide sequence ID" value="NZ_JAIRBA010000032.1"/>
</dbReference>
<dbReference type="AlphaFoldDB" id="A0A9X1U4A7"/>
<keyword evidence="3" id="KW-1185">Reference proteome</keyword>
<dbReference type="EMBL" id="JAIRBA010000032">
    <property type="protein sequence ID" value="MCG2420092.1"/>
    <property type="molecule type" value="Genomic_DNA"/>
</dbReference>
<sequence length="78" mass="9174">MSKKPKKNRSKDLADIHLLRDEDVMKLFGISRSCLYRWRQKGIIPFKKMGSINFYIKEVIVEMLYRTAGRLPELDGAE</sequence>
<organism evidence="2 3">
    <name type="scientific">Aequorivita vitellina</name>
    <dbReference type="NCBI Taxonomy" id="2874475"/>
    <lineage>
        <taxon>Bacteria</taxon>
        <taxon>Pseudomonadati</taxon>
        <taxon>Bacteroidota</taxon>
        <taxon>Flavobacteriia</taxon>
        <taxon>Flavobacteriales</taxon>
        <taxon>Flavobacteriaceae</taxon>
        <taxon>Aequorivita</taxon>
    </lineage>
</organism>
<feature type="domain" description="Helix-turn-helix" evidence="1">
    <location>
        <begin position="19"/>
        <end position="50"/>
    </location>
</feature>
<gene>
    <name evidence="2" type="ORF">K8089_13765</name>
</gene>
<evidence type="ECO:0000313" key="2">
    <source>
        <dbReference type="EMBL" id="MCG2420092.1"/>
    </source>
</evidence>
<dbReference type="InterPro" id="IPR041657">
    <property type="entry name" value="HTH_17"/>
</dbReference>
<dbReference type="InterPro" id="IPR009061">
    <property type="entry name" value="DNA-bd_dom_put_sf"/>
</dbReference>
<comment type="caution">
    <text evidence="2">The sequence shown here is derived from an EMBL/GenBank/DDBJ whole genome shotgun (WGS) entry which is preliminary data.</text>
</comment>
<evidence type="ECO:0000313" key="3">
    <source>
        <dbReference type="Proteomes" id="UP001139461"/>
    </source>
</evidence>
<evidence type="ECO:0000259" key="1">
    <source>
        <dbReference type="Pfam" id="PF12728"/>
    </source>
</evidence>
<accession>A0A9X1U4A7</accession>
<proteinExistence type="predicted"/>
<reference evidence="2" key="1">
    <citation type="submission" date="2021-09" db="EMBL/GenBank/DDBJ databases">
        <title>Genome of Aequorivita sp. strain F47161.</title>
        <authorList>
            <person name="Wang Y."/>
        </authorList>
    </citation>
    <scope>NUCLEOTIDE SEQUENCE</scope>
    <source>
        <strain evidence="2">F47161</strain>
    </source>
</reference>
<dbReference type="SUPFAM" id="SSF46955">
    <property type="entry name" value="Putative DNA-binding domain"/>
    <property type="match status" value="1"/>
</dbReference>
<protein>
    <submittedName>
        <fullName evidence="2">Helix-turn-helix domain-containing protein</fullName>
    </submittedName>
</protein>
<dbReference type="Proteomes" id="UP001139461">
    <property type="component" value="Unassembled WGS sequence"/>
</dbReference>